<dbReference type="AlphaFoldDB" id="A0AAF5PUJ6"/>
<reference evidence="1" key="2">
    <citation type="journal article" date="2016" name="Mol. Ecol.">
        <title>Population genomics of the filarial nematode parasite Wuchereria bancrofti from mosquitoes.</title>
        <authorList>
            <person name="Small S.T."/>
            <person name="Reimer L.J."/>
            <person name="Tisch D.J."/>
            <person name="King C.L."/>
            <person name="Christensen B.M."/>
            <person name="Siba P.M."/>
            <person name="Kazura J.W."/>
            <person name="Serre D."/>
            <person name="Zimmerman P.A."/>
        </authorList>
    </citation>
    <scope>NUCLEOTIDE SEQUENCE</scope>
    <source>
        <strain evidence="1">pt0022</strain>
    </source>
</reference>
<dbReference type="Proteomes" id="UP000093561">
    <property type="component" value="Unassembled WGS sequence"/>
</dbReference>
<proteinExistence type="predicted"/>
<evidence type="ECO:0000313" key="2">
    <source>
        <dbReference type="WBParaSite" id="mrna-Wban_05768"/>
    </source>
</evidence>
<accession>A0AAF5PUJ6</accession>
<sequence>MGSTERASTPMHRINLKKGFTRPLETNAYIDGWQSGINTFDVTRATRANAVIIIPPKHKISS</sequence>
<name>A0AAF5PUJ6_WUCBA</name>
<organism evidence="1 2">
    <name type="scientific">Wuchereria bancrofti</name>
    <dbReference type="NCBI Taxonomy" id="6293"/>
    <lineage>
        <taxon>Eukaryota</taxon>
        <taxon>Metazoa</taxon>
        <taxon>Ecdysozoa</taxon>
        <taxon>Nematoda</taxon>
        <taxon>Chromadorea</taxon>
        <taxon>Rhabditida</taxon>
        <taxon>Spirurina</taxon>
        <taxon>Spiruromorpha</taxon>
        <taxon>Filarioidea</taxon>
        <taxon>Onchocercidae</taxon>
        <taxon>Wuchereria</taxon>
    </lineage>
</organism>
<reference evidence="1" key="1">
    <citation type="submission" date="2015-03" db="EMBL/GenBank/DDBJ databases">
        <title>Wuchereria bancrofti Genome Sequencing Papua New Guinea Strain.</title>
        <authorList>
            <person name="Small S.T."/>
            <person name="Serre D."/>
            <person name="Zimmerman P.A."/>
        </authorList>
    </citation>
    <scope>NUCLEOTIDE SEQUENCE [LARGE SCALE GENOMIC DNA]</scope>
    <source>
        <strain evidence="1">pt0022</strain>
    </source>
</reference>
<evidence type="ECO:0000313" key="1">
    <source>
        <dbReference type="Proteomes" id="UP000093561"/>
    </source>
</evidence>
<dbReference type="WBParaSite" id="mrna-Wban_05768">
    <property type="protein sequence ID" value="mrna-Wban_05768"/>
    <property type="gene ID" value="Wban_05768"/>
</dbReference>
<protein>
    <submittedName>
        <fullName evidence="2">Uncharacterized protein</fullName>
    </submittedName>
</protein>
<reference evidence="2" key="3">
    <citation type="submission" date="2024-02" db="UniProtKB">
        <authorList>
            <consortium name="WormBaseParasite"/>
        </authorList>
    </citation>
    <scope>IDENTIFICATION</scope>
    <source>
        <strain evidence="2">pt0022</strain>
    </source>
</reference>